<dbReference type="GO" id="GO:0005615">
    <property type="term" value="C:extracellular space"/>
    <property type="evidence" value="ECO:0007669"/>
    <property type="project" value="TreeGrafter"/>
</dbReference>
<reference evidence="10" key="1">
    <citation type="submission" date="2020-11" db="EMBL/GenBank/DDBJ databases">
        <authorList>
            <person name="Tran Van P."/>
        </authorList>
    </citation>
    <scope>NUCLEOTIDE SEQUENCE</scope>
</reference>
<keyword evidence="4" id="KW-0964">Secreted</keyword>
<name>A0A7R9L345_9ACAR</name>
<dbReference type="GO" id="GO:0000902">
    <property type="term" value="P:cell morphogenesis"/>
    <property type="evidence" value="ECO:0007669"/>
    <property type="project" value="UniProtKB-ARBA"/>
</dbReference>
<dbReference type="EMBL" id="OC868860">
    <property type="protein sequence ID" value="CAD7634259.1"/>
    <property type="molecule type" value="Genomic_DNA"/>
</dbReference>
<comment type="subcellular location">
    <subcellularLocation>
        <location evidence="1 9">Secreted</location>
        <location evidence="1 9">Extracellular space</location>
        <location evidence="1 9">Extracellular matrix</location>
    </subcellularLocation>
</comment>
<evidence type="ECO:0000256" key="3">
    <source>
        <dbReference type="ARBA" id="ARBA00022473"/>
    </source>
</evidence>
<keyword evidence="5" id="KW-0272">Extracellular matrix</keyword>
<evidence type="ECO:0000256" key="8">
    <source>
        <dbReference type="ARBA" id="ARBA00023288"/>
    </source>
</evidence>
<dbReference type="FunFam" id="3.30.2460.20:FF:000001">
    <property type="entry name" value="Wnt homolog"/>
    <property type="match status" value="1"/>
</dbReference>
<dbReference type="PANTHER" id="PTHR12027:SF99">
    <property type="entry name" value="PROTEIN WNT"/>
    <property type="match status" value="1"/>
</dbReference>
<evidence type="ECO:0000256" key="9">
    <source>
        <dbReference type="RuleBase" id="RU003500"/>
    </source>
</evidence>
<organism evidence="10">
    <name type="scientific">Medioppia subpectinata</name>
    <dbReference type="NCBI Taxonomy" id="1979941"/>
    <lineage>
        <taxon>Eukaryota</taxon>
        <taxon>Metazoa</taxon>
        <taxon>Ecdysozoa</taxon>
        <taxon>Arthropoda</taxon>
        <taxon>Chelicerata</taxon>
        <taxon>Arachnida</taxon>
        <taxon>Acari</taxon>
        <taxon>Acariformes</taxon>
        <taxon>Sarcoptiformes</taxon>
        <taxon>Oribatida</taxon>
        <taxon>Brachypylina</taxon>
        <taxon>Oppioidea</taxon>
        <taxon>Oppiidae</taxon>
        <taxon>Medioppia</taxon>
    </lineage>
</organism>
<dbReference type="PRINTS" id="PR01349">
    <property type="entry name" value="WNTPROTEIN"/>
</dbReference>
<dbReference type="Proteomes" id="UP000759131">
    <property type="component" value="Unassembled WGS sequence"/>
</dbReference>
<evidence type="ECO:0000256" key="7">
    <source>
        <dbReference type="ARBA" id="ARBA00023157"/>
    </source>
</evidence>
<dbReference type="SMART" id="SM00097">
    <property type="entry name" value="WNT1"/>
    <property type="match status" value="1"/>
</dbReference>
<dbReference type="GO" id="GO:0060070">
    <property type="term" value="P:canonical Wnt signaling pathway"/>
    <property type="evidence" value="ECO:0007669"/>
    <property type="project" value="TreeGrafter"/>
</dbReference>
<dbReference type="Pfam" id="PF00110">
    <property type="entry name" value="wnt"/>
    <property type="match status" value="1"/>
</dbReference>
<accession>A0A7R9L345</accession>
<comment type="function">
    <text evidence="9">Ligand for members of the frizzled family of seven transmembrane receptors.</text>
</comment>
<dbReference type="Gene3D" id="3.30.2460.20">
    <property type="match status" value="1"/>
</dbReference>
<dbReference type="PROSITE" id="PS00246">
    <property type="entry name" value="WNT1"/>
    <property type="match status" value="1"/>
</dbReference>
<dbReference type="GO" id="GO:0005125">
    <property type="term" value="F:cytokine activity"/>
    <property type="evidence" value="ECO:0007669"/>
    <property type="project" value="TreeGrafter"/>
</dbReference>
<evidence type="ECO:0000256" key="6">
    <source>
        <dbReference type="ARBA" id="ARBA00022687"/>
    </source>
</evidence>
<keyword evidence="8" id="KW-0449">Lipoprotein</keyword>
<sequence>MNRWNCTTYQDPQHKVFGGVLDINSREKAYIHAVSAAGIAYSITRACSKGEISECGCDDKVRNKDTRGKWEWGGCSDDIHFGAHFSKDFADGIEAFNTSEGLMNLHNNEAGRRTIRSNMELMCKCHGVSGSCTVRVCWRKMKPFREIGEQLVRKFDGATHVKVIERKHQFRLRPTRKDIKRPSKKDLVYLEESPDFCFKNSSVGVLGTKGRECNATSYGMDGCRLLCCGRGYQTVEKEVEEKCNCKFVWCCKVQCQKCSSRREVHTCN</sequence>
<dbReference type="GO" id="GO:0007517">
    <property type="term" value="P:muscle organ development"/>
    <property type="evidence" value="ECO:0007669"/>
    <property type="project" value="UniProtKB-ARBA"/>
</dbReference>
<keyword evidence="6 9" id="KW-0879">Wnt signaling pathway</keyword>
<evidence type="ECO:0000313" key="10">
    <source>
        <dbReference type="EMBL" id="CAD7634259.1"/>
    </source>
</evidence>
<evidence type="ECO:0000256" key="5">
    <source>
        <dbReference type="ARBA" id="ARBA00022530"/>
    </source>
</evidence>
<keyword evidence="11" id="KW-1185">Reference proteome</keyword>
<gene>
    <name evidence="10" type="ORF">OSB1V03_LOCUS14655</name>
</gene>
<proteinExistence type="inferred from homology"/>
<dbReference type="GO" id="GO:0005109">
    <property type="term" value="F:frizzled binding"/>
    <property type="evidence" value="ECO:0007669"/>
    <property type="project" value="TreeGrafter"/>
</dbReference>
<evidence type="ECO:0000256" key="4">
    <source>
        <dbReference type="ARBA" id="ARBA00022525"/>
    </source>
</evidence>
<evidence type="ECO:0000256" key="2">
    <source>
        <dbReference type="ARBA" id="ARBA00005683"/>
    </source>
</evidence>
<dbReference type="EMBL" id="CAJPIZ010014285">
    <property type="protein sequence ID" value="CAG2114689.1"/>
    <property type="molecule type" value="Genomic_DNA"/>
</dbReference>
<evidence type="ECO:0000313" key="11">
    <source>
        <dbReference type="Proteomes" id="UP000759131"/>
    </source>
</evidence>
<dbReference type="PANTHER" id="PTHR12027">
    <property type="entry name" value="WNT RELATED"/>
    <property type="match status" value="1"/>
</dbReference>
<comment type="similarity">
    <text evidence="2 9">Belongs to the Wnt family.</text>
</comment>
<dbReference type="GO" id="GO:0045165">
    <property type="term" value="P:cell fate commitment"/>
    <property type="evidence" value="ECO:0007669"/>
    <property type="project" value="TreeGrafter"/>
</dbReference>
<keyword evidence="3 9" id="KW-0217">Developmental protein</keyword>
<dbReference type="OrthoDB" id="5945655at2759"/>
<protein>
    <recommendedName>
        <fullName evidence="9">Protein Wnt</fullName>
    </recommendedName>
</protein>
<dbReference type="InterPro" id="IPR043158">
    <property type="entry name" value="Wnt_C"/>
</dbReference>
<keyword evidence="7" id="KW-1015">Disulfide bond</keyword>
<dbReference type="GO" id="GO:0030182">
    <property type="term" value="P:neuron differentiation"/>
    <property type="evidence" value="ECO:0007669"/>
    <property type="project" value="TreeGrafter"/>
</dbReference>
<dbReference type="AlphaFoldDB" id="A0A7R9L345"/>
<evidence type="ECO:0000256" key="1">
    <source>
        <dbReference type="ARBA" id="ARBA00004498"/>
    </source>
</evidence>
<dbReference type="InterPro" id="IPR018161">
    <property type="entry name" value="Wnt_CS"/>
</dbReference>
<dbReference type="InterPro" id="IPR005817">
    <property type="entry name" value="Wnt"/>
</dbReference>